<evidence type="ECO:0000256" key="9">
    <source>
        <dbReference type="ARBA" id="ARBA00023286"/>
    </source>
</evidence>
<accession>A0AAD9PCP0</accession>
<dbReference type="PANTHER" id="PTHR18966">
    <property type="entry name" value="IONOTROPIC GLUTAMATE RECEPTOR"/>
    <property type="match status" value="1"/>
</dbReference>
<evidence type="ECO:0000256" key="4">
    <source>
        <dbReference type="ARBA" id="ARBA00022989"/>
    </source>
</evidence>
<name>A0AAD9PCP0_RIDPI</name>
<dbReference type="GO" id="GO:0016020">
    <property type="term" value="C:membrane"/>
    <property type="evidence" value="ECO:0007669"/>
    <property type="project" value="UniProtKB-SubCell"/>
</dbReference>
<evidence type="ECO:0000256" key="8">
    <source>
        <dbReference type="ARBA" id="ARBA00023180"/>
    </source>
</evidence>
<protein>
    <recommendedName>
        <fullName evidence="11">Ionotropic glutamate receptor C-terminal domain-containing protein</fullName>
    </recommendedName>
</protein>
<dbReference type="GO" id="GO:0015276">
    <property type="term" value="F:ligand-gated monoatomic ion channel activity"/>
    <property type="evidence" value="ECO:0007669"/>
    <property type="project" value="InterPro"/>
</dbReference>
<evidence type="ECO:0000313" key="12">
    <source>
        <dbReference type="EMBL" id="KAK2192335.1"/>
    </source>
</evidence>
<evidence type="ECO:0000256" key="3">
    <source>
        <dbReference type="ARBA" id="ARBA00022692"/>
    </source>
</evidence>
<dbReference type="Gene3D" id="3.40.190.10">
    <property type="entry name" value="Periplasmic binding protein-like II"/>
    <property type="match status" value="2"/>
</dbReference>
<evidence type="ECO:0000256" key="6">
    <source>
        <dbReference type="ARBA" id="ARBA00023136"/>
    </source>
</evidence>
<dbReference type="AlphaFoldDB" id="A0AAD9PCP0"/>
<evidence type="ECO:0000259" key="11">
    <source>
        <dbReference type="SMART" id="SM00079"/>
    </source>
</evidence>
<feature type="domain" description="Ionotropic glutamate receptor C-terminal" evidence="11">
    <location>
        <begin position="1"/>
        <end position="188"/>
    </location>
</feature>
<dbReference type="InterPro" id="IPR015683">
    <property type="entry name" value="Ionotropic_Glu_rcpt"/>
</dbReference>
<evidence type="ECO:0000256" key="2">
    <source>
        <dbReference type="ARBA" id="ARBA00022448"/>
    </source>
</evidence>
<sequence>MIGEVVRREADIAAGPLYITERRRFAVDFTDPFMTVEASLLVRRPNGNGSPVQVASAEDLLSQPDVHFGTLNRGFIHHALRAANDSVISELWARMQAPDTYAFTHSNNEGIERVRRENFVFILPNKIAEYVSRRPPCDLMAVDNFLVKTGFGLALGKGSALTAKLNQALDLLARNGVLAMLYEKWWIVRGQCQGHDPQGLIAGSKAASNAGGRTTVFALLLLTAVFAGFRT</sequence>
<keyword evidence="10" id="KW-0407">Ion channel</keyword>
<dbReference type="SUPFAM" id="SSF53850">
    <property type="entry name" value="Periplasmic binding protein-like II"/>
    <property type="match status" value="1"/>
</dbReference>
<keyword evidence="9" id="KW-1071">Ligand-gated ion channel</keyword>
<comment type="caution">
    <text evidence="12">The sequence shown here is derived from an EMBL/GenBank/DDBJ whole genome shotgun (WGS) entry which is preliminary data.</text>
</comment>
<dbReference type="SMART" id="SM00079">
    <property type="entry name" value="PBPe"/>
    <property type="match status" value="1"/>
</dbReference>
<keyword evidence="5" id="KW-0406">Ion transport</keyword>
<gene>
    <name evidence="12" type="ORF">NP493_33g02075</name>
</gene>
<reference evidence="12" key="1">
    <citation type="journal article" date="2023" name="Mol. Biol. Evol.">
        <title>Third-Generation Sequencing Reveals the Adaptive Role of the Epigenome in Three Deep-Sea Polychaetes.</title>
        <authorList>
            <person name="Perez M."/>
            <person name="Aroh O."/>
            <person name="Sun Y."/>
            <person name="Lan Y."/>
            <person name="Juniper S.K."/>
            <person name="Young C.R."/>
            <person name="Angers B."/>
            <person name="Qian P.Y."/>
        </authorList>
    </citation>
    <scope>NUCLEOTIDE SEQUENCE</scope>
    <source>
        <strain evidence="12">R07B-5</strain>
    </source>
</reference>
<dbReference type="Pfam" id="PF00497">
    <property type="entry name" value="SBP_bac_3"/>
    <property type="match status" value="1"/>
</dbReference>
<evidence type="ECO:0000313" key="13">
    <source>
        <dbReference type="Proteomes" id="UP001209878"/>
    </source>
</evidence>
<keyword evidence="3" id="KW-0812">Transmembrane</keyword>
<evidence type="ECO:0000256" key="10">
    <source>
        <dbReference type="ARBA" id="ARBA00023303"/>
    </source>
</evidence>
<keyword evidence="13" id="KW-1185">Reference proteome</keyword>
<evidence type="ECO:0000256" key="5">
    <source>
        <dbReference type="ARBA" id="ARBA00023065"/>
    </source>
</evidence>
<dbReference type="Proteomes" id="UP001209878">
    <property type="component" value="Unassembled WGS sequence"/>
</dbReference>
<dbReference type="InterPro" id="IPR001638">
    <property type="entry name" value="Solute-binding_3/MltF_N"/>
</dbReference>
<dbReference type="EMBL" id="JAODUO010000033">
    <property type="protein sequence ID" value="KAK2192335.1"/>
    <property type="molecule type" value="Genomic_DNA"/>
</dbReference>
<proteinExistence type="predicted"/>
<keyword evidence="4" id="KW-1133">Transmembrane helix</keyword>
<dbReference type="InterPro" id="IPR001320">
    <property type="entry name" value="Iontro_rcpt_C"/>
</dbReference>
<evidence type="ECO:0000256" key="1">
    <source>
        <dbReference type="ARBA" id="ARBA00004141"/>
    </source>
</evidence>
<keyword evidence="8" id="KW-0325">Glycoprotein</keyword>
<organism evidence="12 13">
    <name type="scientific">Ridgeia piscesae</name>
    <name type="common">Tubeworm</name>
    <dbReference type="NCBI Taxonomy" id="27915"/>
    <lineage>
        <taxon>Eukaryota</taxon>
        <taxon>Metazoa</taxon>
        <taxon>Spiralia</taxon>
        <taxon>Lophotrochozoa</taxon>
        <taxon>Annelida</taxon>
        <taxon>Polychaeta</taxon>
        <taxon>Sedentaria</taxon>
        <taxon>Canalipalpata</taxon>
        <taxon>Sabellida</taxon>
        <taxon>Siboglinidae</taxon>
        <taxon>Ridgeia</taxon>
    </lineage>
</organism>
<keyword evidence="7" id="KW-0675">Receptor</keyword>
<keyword evidence="2" id="KW-0813">Transport</keyword>
<keyword evidence="6" id="KW-0472">Membrane</keyword>
<evidence type="ECO:0000256" key="7">
    <source>
        <dbReference type="ARBA" id="ARBA00023170"/>
    </source>
</evidence>
<comment type="subcellular location">
    <subcellularLocation>
        <location evidence="1">Membrane</location>
        <topology evidence="1">Multi-pass membrane protein</topology>
    </subcellularLocation>
</comment>